<name>A0ABY6Q554_9GAMM</name>
<sequence>MDFSELVVAQIKTPLDALCASLMAAGELDQYLFFNGVAEMMGDGTDEGAVMMGCIELGRCAFLGFHFTPDVELQVTTILDRAIELSSIMSADTLQ</sequence>
<organism evidence="1 2">
    <name type="scientific">Candidatus Paraluminiphilus aquimaris</name>
    <dbReference type="NCBI Taxonomy" id="2518994"/>
    <lineage>
        <taxon>Bacteria</taxon>
        <taxon>Pseudomonadati</taxon>
        <taxon>Pseudomonadota</taxon>
        <taxon>Gammaproteobacteria</taxon>
        <taxon>Cellvibrionales</taxon>
        <taxon>Halieaceae</taxon>
        <taxon>Candidatus Paraluminiphilus</taxon>
    </lineage>
</organism>
<dbReference type="Proteomes" id="UP001317963">
    <property type="component" value="Chromosome"/>
</dbReference>
<proteinExistence type="predicted"/>
<reference evidence="1 2" key="1">
    <citation type="submission" date="2019-02" db="EMBL/GenBank/DDBJ databases">
        <title>Halieaceae_genomes.</title>
        <authorList>
            <person name="Li S.-H."/>
        </authorList>
    </citation>
    <scope>NUCLEOTIDE SEQUENCE [LARGE SCALE GENOMIC DNA]</scope>
    <source>
        <strain evidence="1 2">JH123</strain>
    </source>
</reference>
<protein>
    <submittedName>
        <fullName evidence="1">Uncharacterized protein</fullName>
    </submittedName>
</protein>
<evidence type="ECO:0000313" key="1">
    <source>
        <dbReference type="EMBL" id="UZP74035.1"/>
    </source>
</evidence>
<dbReference type="EMBL" id="CP036501">
    <property type="protein sequence ID" value="UZP74035.1"/>
    <property type="molecule type" value="Genomic_DNA"/>
</dbReference>
<evidence type="ECO:0000313" key="2">
    <source>
        <dbReference type="Proteomes" id="UP001317963"/>
    </source>
</evidence>
<accession>A0ABY6Q554</accession>
<gene>
    <name evidence="1" type="ORF">E0F26_04445</name>
</gene>
<dbReference type="RefSeq" id="WP_279242843.1">
    <property type="nucleotide sequence ID" value="NZ_CP036501.1"/>
</dbReference>
<keyword evidence="2" id="KW-1185">Reference proteome</keyword>